<dbReference type="Gene3D" id="3.40.50.300">
    <property type="entry name" value="P-loop containing nucleotide triphosphate hydrolases"/>
    <property type="match status" value="1"/>
</dbReference>
<dbReference type="SUPFAM" id="SSF48452">
    <property type="entry name" value="TPR-like"/>
    <property type="match status" value="3"/>
</dbReference>
<dbReference type="InterPro" id="IPR027417">
    <property type="entry name" value="P-loop_NTPase"/>
</dbReference>
<reference evidence="2 3" key="1">
    <citation type="submission" date="2011-11" db="EMBL/GenBank/DDBJ databases">
        <title>The Genome Sequence of Fusarium oxysporum PHW815.</title>
        <authorList>
            <consortium name="The Broad Institute Genome Sequencing Platform"/>
            <person name="Ma L.-J."/>
            <person name="Gale L.R."/>
            <person name="Schwartz D.C."/>
            <person name="Zhou S."/>
            <person name="Corby-Kistler H."/>
            <person name="Young S.K."/>
            <person name="Zeng Q."/>
            <person name="Gargeya S."/>
            <person name="Fitzgerald M."/>
            <person name="Haas B."/>
            <person name="Abouelleil A."/>
            <person name="Alvarado L."/>
            <person name="Arachchi H.M."/>
            <person name="Berlin A."/>
            <person name="Brown A."/>
            <person name="Chapman S.B."/>
            <person name="Chen Z."/>
            <person name="Dunbar C."/>
            <person name="Freedman E."/>
            <person name="Gearin G."/>
            <person name="Goldberg J."/>
            <person name="Griggs A."/>
            <person name="Gujja S."/>
            <person name="Heiman D."/>
            <person name="Howarth C."/>
            <person name="Larson L."/>
            <person name="Lui A."/>
            <person name="MacDonald P.J.P."/>
            <person name="Montmayeur A."/>
            <person name="Murphy C."/>
            <person name="Neiman D."/>
            <person name="Pearson M."/>
            <person name="Priest M."/>
            <person name="Roberts A."/>
            <person name="Saif S."/>
            <person name="Shea T."/>
            <person name="Shenoy N."/>
            <person name="Sisk P."/>
            <person name="Stolte C."/>
            <person name="Sykes S."/>
            <person name="Wortman J."/>
            <person name="Nusbaum C."/>
            <person name="Birren B."/>
        </authorList>
    </citation>
    <scope>NUCLEOTIDE SEQUENCE [LARGE SCALE GENOMIC DNA]</scope>
    <source>
        <strain evidence="2 3">54005</strain>
    </source>
</reference>
<gene>
    <name evidence="2" type="ORF">FOQG_16953</name>
</gene>
<keyword evidence="3" id="KW-1185">Reference proteome</keyword>
<dbReference type="Gene3D" id="1.25.40.10">
    <property type="entry name" value="Tetratricopeptide repeat domain"/>
    <property type="match status" value="2"/>
</dbReference>
<proteinExistence type="predicted"/>
<dbReference type="Pfam" id="PF00931">
    <property type="entry name" value="NB-ARC"/>
    <property type="match status" value="1"/>
</dbReference>
<dbReference type="Pfam" id="PF13424">
    <property type="entry name" value="TPR_12"/>
    <property type="match status" value="3"/>
</dbReference>
<dbReference type="PANTHER" id="PTHR46082">
    <property type="entry name" value="ATP/GTP-BINDING PROTEIN-RELATED"/>
    <property type="match status" value="1"/>
</dbReference>
<protein>
    <recommendedName>
        <fullName evidence="1">NB-ARC domain-containing protein</fullName>
    </recommendedName>
</protein>
<feature type="domain" description="NB-ARC" evidence="1">
    <location>
        <begin position="147"/>
        <end position="323"/>
    </location>
</feature>
<dbReference type="InterPro" id="IPR011990">
    <property type="entry name" value="TPR-like_helical_dom_sf"/>
</dbReference>
<evidence type="ECO:0000313" key="3">
    <source>
        <dbReference type="Proteomes" id="UP000030663"/>
    </source>
</evidence>
<dbReference type="GO" id="GO:0043531">
    <property type="term" value="F:ADP binding"/>
    <property type="evidence" value="ECO:0007669"/>
    <property type="project" value="InterPro"/>
</dbReference>
<dbReference type="EMBL" id="JH658525">
    <property type="protein sequence ID" value="EXK78375.1"/>
    <property type="molecule type" value="Genomic_DNA"/>
</dbReference>
<dbReference type="PANTHER" id="PTHR46082:SF6">
    <property type="entry name" value="AAA+ ATPASE DOMAIN-CONTAINING PROTEIN-RELATED"/>
    <property type="match status" value="1"/>
</dbReference>
<sequence length="904" mass="101156">MGTPHKGSWMADWARIPAAALGLFKSTNKSLLKILETDDQFLESIHINFLAMVRELRESGRGFEVACFFEELPLPRVGKVVSKESATFEGYDPITIHANHGNMAKFGSAEENGFKRLVGELIAWVSEIEPTMHYLPFPRNKNFIGREDVIVKLKQLLFTDSDGQRAALIGLGGMGKTQIALQLAHLVKNDIKSHGNCSVIWMPVLSIASFEQACTTIIHKFGIKCAGDEDHKETLREFLSSDKAGKWFLIVDNADDMSVLYGSAEQPGGIARFIPDSEEGRTLLITTRSQEVAVSVAQTNVVELPEMSETEAKVLLQKSLIAKNQVQDAKIVDDLLQNVTHLPLAITQASAYININKISIKYLRLFQNTDQDMVELMSRGFHDRSHYRSAQGAVATTWMVSFNQIRHTHGDASKLLCFVANIEPKAIPRTLLPKLSSEQKMTDAIGTLCGYNFLSQREDGEILDMHSLVHLATRIWNEEQGISKDMRQMTLERVAEAFPTDEWENRDLWRRYLAHALKLLKSLESAGENEESSKLGFWVGRCLLADGRTQEAVKVLEYVVAIRKKTLAEGDPGRLVSQHDPAAAYFLNGRMKDAMGLLEYVVGIWETTVADDYPDRVSSQMNLAGIYQANGQVKKAIRLLEHVVAIREKTVAEDHPHRLASQHNLARAYQANGQVKEALQLLGNVVSIREKTLPEYHDHRLASQHELALAFQANGQVKEAVSLLEYVVAIREKTLAEYHPERLTSHHNLALAYRANGEVNEAIRLLRYVVGIWEKTVAEDHPYRLASQHELAVSFQANGQIKEALALLVSVVGIYQRTLAEDHPDRLESEHKLAVVFQANGQAKDAVKLLEHEVAIREKIVAEDQVDRLISQQALAAQYRAIAAAYETLSAAYQALISEHQANR</sequence>
<dbReference type="InterPro" id="IPR002182">
    <property type="entry name" value="NB-ARC"/>
</dbReference>
<dbReference type="SMART" id="SM00028">
    <property type="entry name" value="TPR"/>
    <property type="match status" value="4"/>
</dbReference>
<dbReference type="Proteomes" id="UP000030663">
    <property type="component" value="Unassembled WGS sequence"/>
</dbReference>
<dbReference type="InterPro" id="IPR019734">
    <property type="entry name" value="TPR_rpt"/>
</dbReference>
<organism evidence="2 3">
    <name type="scientific">Fusarium oxysporum f. sp. raphani 54005</name>
    <dbReference type="NCBI Taxonomy" id="1089458"/>
    <lineage>
        <taxon>Eukaryota</taxon>
        <taxon>Fungi</taxon>
        <taxon>Dikarya</taxon>
        <taxon>Ascomycota</taxon>
        <taxon>Pezizomycotina</taxon>
        <taxon>Sordariomycetes</taxon>
        <taxon>Hypocreomycetidae</taxon>
        <taxon>Hypocreales</taxon>
        <taxon>Nectriaceae</taxon>
        <taxon>Fusarium</taxon>
        <taxon>Fusarium oxysporum species complex</taxon>
    </lineage>
</organism>
<accession>X0B8B0</accession>
<dbReference type="HOGENOM" id="CLU_000288_125_13_1"/>
<evidence type="ECO:0000313" key="2">
    <source>
        <dbReference type="EMBL" id="EXK78375.1"/>
    </source>
</evidence>
<dbReference type="AlphaFoldDB" id="X0B8B0"/>
<name>X0B8B0_FUSOX</name>
<evidence type="ECO:0000259" key="1">
    <source>
        <dbReference type="Pfam" id="PF00931"/>
    </source>
</evidence>
<dbReference type="InterPro" id="IPR053137">
    <property type="entry name" value="NLR-like"/>
</dbReference>
<dbReference type="OrthoDB" id="7464126at2759"/>
<dbReference type="SUPFAM" id="SSF52540">
    <property type="entry name" value="P-loop containing nucleoside triphosphate hydrolases"/>
    <property type="match status" value="1"/>
</dbReference>